<dbReference type="InterPro" id="IPR011990">
    <property type="entry name" value="TPR-like_helical_dom_sf"/>
</dbReference>
<dbReference type="InterPro" id="IPR001969">
    <property type="entry name" value="Aspartic_peptidase_AS"/>
</dbReference>
<sequence length="375" mass="42142">MRLAITLLSILLLASLAVNGWLLWRIFNHAKGTQLHLISPSNQTKPTDSVYLPPNLKSGMETVSPDVPLSLDDAIERLTHSLQQGDYDEVAFRLTELLQANPENAELLLLEAELIALTQPLSEALMHYYSLLEMPLPPAERQKIYSIINELSENAIRQLKEDQAWDLMAQLLEPLFQLLPEHRGYILGLAEAYGQQQKMTLMEDVLASLPPNDSQAQIIRQRAFRARETGFNRENISTDKPVDREPGGEQRLSLIRVGDQFLAQIRIGERPTNMLLDTGASTTAISSQVFEQIKSTQRVRFIGVFDVNTAAGKIRAPLVQLPQVTLGPYQFSDLSVLVMPVGEMQRAEGLLGMNVLKVFDFRIDQVSDQLVLREH</sequence>
<dbReference type="SUPFAM" id="SSF48452">
    <property type="entry name" value="TPR-like"/>
    <property type="match status" value="1"/>
</dbReference>
<dbReference type="InterPro" id="IPR034122">
    <property type="entry name" value="Retropepsin-like_bacterial"/>
</dbReference>
<dbReference type="EMBL" id="QRHA01000009">
    <property type="protein sequence ID" value="RDV24623.1"/>
    <property type="molecule type" value="Genomic_DNA"/>
</dbReference>
<dbReference type="GO" id="GO:0004190">
    <property type="term" value="F:aspartic-type endopeptidase activity"/>
    <property type="evidence" value="ECO:0007669"/>
    <property type="project" value="InterPro"/>
</dbReference>
<protein>
    <submittedName>
        <fullName evidence="1">Peptidase A2</fullName>
    </submittedName>
</protein>
<dbReference type="PROSITE" id="PS00141">
    <property type="entry name" value="ASP_PROTEASE"/>
    <property type="match status" value="1"/>
</dbReference>
<gene>
    <name evidence="1" type="ORF">DXV75_13100</name>
</gene>
<dbReference type="RefSeq" id="WP_115593869.1">
    <property type="nucleotide sequence ID" value="NZ_QRHA01000009.1"/>
</dbReference>
<dbReference type="Pfam" id="PF13975">
    <property type="entry name" value="gag-asp_proteas"/>
    <property type="match status" value="1"/>
</dbReference>
<evidence type="ECO:0000313" key="2">
    <source>
        <dbReference type="Proteomes" id="UP000256561"/>
    </source>
</evidence>
<dbReference type="InterPro" id="IPR021109">
    <property type="entry name" value="Peptidase_aspartic_dom_sf"/>
</dbReference>
<dbReference type="CDD" id="cd05483">
    <property type="entry name" value="retropepsin_like_bacteria"/>
    <property type="match status" value="1"/>
</dbReference>
<reference evidence="2" key="1">
    <citation type="submission" date="2018-08" db="EMBL/GenBank/DDBJ databases">
        <authorList>
            <person name="Zhang J."/>
            <person name="Du Z.-J."/>
        </authorList>
    </citation>
    <scope>NUCLEOTIDE SEQUENCE [LARGE SCALE GENOMIC DNA]</scope>
    <source>
        <strain evidence="2">KCTC 52655</strain>
    </source>
</reference>
<dbReference type="Gene3D" id="2.40.70.10">
    <property type="entry name" value="Acid Proteases"/>
    <property type="match status" value="1"/>
</dbReference>
<dbReference type="GO" id="GO:0006508">
    <property type="term" value="P:proteolysis"/>
    <property type="evidence" value="ECO:0007669"/>
    <property type="project" value="InterPro"/>
</dbReference>
<keyword evidence="2" id="KW-1185">Reference proteome</keyword>
<dbReference type="AlphaFoldDB" id="A0A3D8M4F6"/>
<organism evidence="1 2">
    <name type="scientific">Alteromonas aestuariivivens</name>
    <dbReference type="NCBI Taxonomy" id="1938339"/>
    <lineage>
        <taxon>Bacteria</taxon>
        <taxon>Pseudomonadati</taxon>
        <taxon>Pseudomonadota</taxon>
        <taxon>Gammaproteobacteria</taxon>
        <taxon>Alteromonadales</taxon>
        <taxon>Alteromonadaceae</taxon>
        <taxon>Alteromonas/Salinimonas group</taxon>
        <taxon>Alteromonas</taxon>
    </lineage>
</organism>
<proteinExistence type="predicted"/>
<name>A0A3D8M4F6_9ALTE</name>
<accession>A0A3D8M4F6</accession>
<dbReference type="Proteomes" id="UP000256561">
    <property type="component" value="Unassembled WGS sequence"/>
</dbReference>
<evidence type="ECO:0000313" key="1">
    <source>
        <dbReference type="EMBL" id="RDV24623.1"/>
    </source>
</evidence>
<comment type="caution">
    <text evidence="1">The sequence shown here is derived from an EMBL/GenBank/DDBJ whole genome shotgun (WGS) entry which is preliminary data.</text>
</comment>
<dbReference type="OrthoDB" id="5697241at2"/>
<dbReference type="SUPFAM" id="SSF50630">
    <property type="entry name" value="Acid proteases"/>
    <property type="match status" value="1"/>
</dbReference>